<evidence type="ECO:0000256" key="2">
    <source>
        <dbReference type="ARBA" id="ARBA00004123"/>
    </source>
</evidence>
<keyword evidence="18" id="KW-1185">Reference proteome</keyword>
<dbReference type="GO" id="GO:0046872">
    <property type="term" value="F:metal ion binding"/>
    <property type="evidence" value="ECO:0007669"/>
    <property type="project" value="UniProtKB-KW"/>
</dbReference>
<dbReference type="FunFam" id="1.10.150.20:FF:000030">
    <property type="entry name" value="Flap endonuclease GEN-like 1"/>
    <property type="match status" value="1"/>
</dbReference>
<dbReference type="PANTHER" id="PTHR16171">
    <property type="entry name" value="DNA REPAIR PROTEIN COMPLEMENTING XP-G CELLS-RELATED"/>
    <property type="match status" value="1"/>
</dbReference>
<feature type="compositionally biased region" description="Low complexity" evidence="14">
    <location>
        <begin position="1227"/>
        <end position="1239"/>
    </location>
</feature>
<evidence type="ECO:0000256" key="12">
    <source>
        <dbReference type="ARBA" id="ARBA00038112"/>
    </source>
</evidence>
<keyword evidence="6" id="KW-0255">Endonuclease</keyword>
<dbReference type="GO" id="GO:0003697">
    <property type="term" value="F:single-stranded DNA binding"/>
    <property type="evidence" value="ECO:0007669"/>
    <property type="project" value="InterPro"/>
</dbReference>
<accession>A0A3N4LNH6</accession>
<reference evidence="17 18" key="1">
    <citation type="journal article" date="2018" name="Nat. Ecol. Evol.">
        <title>Pezizomycetes genomes reveal the molecular basis of ectomycorrhizal truffle lifestyle.</title>
        <authorList>
            <person name="Murat C."/>
            <person name="Payen T."/>
            <person name="Noel B."/>
            <person name="Kuo A."/>
            <person name="Morin E."/>
            <person name="Chen J."/>
            <person name="Kohler A."/>
            <person name="Krizsan K."/>
            <person name="Balestrini R."/>
            <person name="Da Silva C."/>
            <person name="Montanini B."/>
            <person name="Hainaut M."/>
            <person name="Levati E."/>
            <person name="Barry K.W."/>
            <person name="Belfiori B."/>
            <person name="Cichocki N."/>
            <person name="Clum A."/>
            <person name="Dockter R.B."/>
            <person name="Fauchery L."/>
            <person name="Guy J."/>
            <person name="Iotti M."/>
            <person name="Le Tacon F."/>
            <person name="Lindquist E.A."/>
            <person name="Lipzen A."/>
            <person name="Malagnac F."/>
            <person name="Mello A."/>
            <person name="Molinier V."/>
            <person name="Miyauchi S."/>
            <person name="Poulain J."/>
            <person name="Riccioni C."/>
            <person name="Rubini A."/>
            <person name="Sitrit Y."/>
            <person name="Splivallo R."/>
            <person name="Traeger S."/>
            <person name="Wang M."/>
            <person name="Zifcakova L."/>
            <person name="Wipf D."/>
            <person name="Zambonelli A."/>
            <person name="Paolocci F."/>
            <person name="Nowrousian M."/>
            <person name="Ottonello S."/>
            <person name="Baldrian P."/>
            <person name="Spatafora J.W."/>
            <person name="Henrissat B."/>
            <person name="Nagy L.G."/>
            <person name="Aury J.M."/>
            <person name="Wincker P."/>
            <person name="Grigoriev I.V."/>
            <person name="Bonfante P."/>
            <person name="Martin F.M."/>
        </authorList>
    </citation>
    <scope>NUCLEOTIDE SEQUENCE [LARGE SCALE GENOMIC DNA]</scope>
    <source>
        <strain evidence="17 18">ATCC MYA-4762</strain>
    </source>
</reference>
<keyword evidence="11" id="KW-0539">Nucleus</keyword>
<dbReference type="InterPro" id="IPR036279">
    <property type="entry name" value="5-3_exonuclease_C_sf"/>
</dbReference>
<keyword evidence="5" id="KW-0479">Metal-binding</keyword>
<feature type="region of interest" description="Disordered" evidence="14">
    <location>
        <begin position="1163"/>
        <end position="1295"/>
    </location>
</feature>
<dbReference type="Proteomes" id="UP000267821">
    <property type="component" value="Unassembled WGS sequence"/>
</dbReference>
<name>A0A3N4LNH6_9PEZI</name>
<feature type="region of interest" description="Disordered" evidence="14">
    <location>
        <begin position="113"/>
        <end position="165"/>
    </location>
</feature>
<evidence type="ECO:0000256" key="3">
    <source>
        <dbReference type="ARBA" id="ARBA00005283"/>
    </source>
</evidence>
<dbReference type="InterPro" id="IPR029060">
    <property type="entry name" value="PIN-like_dom_sf"/>
</dbReference>
<dbReference type="InParanoid" id="A0A3N4LNH6"/>
<dbReference type="FunFam" id="3.40.50.1010:FF:000061">
    <property type="entry name" value="Single-stranded DNA endonuclease (Eurofung)"/>
    <property type="match status" value="1"/>
</dbReference>
<comment type="similarity">
    <text evidence="12">Belongs to the XPG/RAD2 endonuclease family. GEN subfamily.</text>
</comment>
<dbReference type="PRINTS" id="PR00853">
    <property type="entry name" value="XPGRADSUPER"/>
</dbReference>
<dbReference type="Pfam" id="PF00867">
    <property type="entry name" value="XPG_I"/>
    <property type="match status" value="1"/>
</dbReference>
<dbReference type="PANTHER" id="PTHR16171:SF7">
    <property type="entry name" value="DNA REPAIR PROTEIN RAD2"/>
    <property type="match status" value="1"/>
</dbReference>
<comment type="similarity">
    <text evidence="3">Belongs to the XPG/RAD2 endonuclease family. XPG subfamily.</text>
</comment>
<feature type="domain" description="XPG-I" evidence="15">
    <location>
        <begin position="895"/>
        <end position="964"/>
    </location>
</feature>
<dbReference type="GO" id="GO:0005634">
    <property type="term" value="C:nucleus"/>
    <property type="evidence" value="ECO:0007669"/>
    <property type="project" value="UniProtKB-SubCell"/>
</dbReference>
<dbReference type="GO" id="GO:0006289">
    <property type="term" value="P:nucleotide-excision repair"/>
    <property type="evidence" value="ECO:0007669"/>
    <property type="project" value="InterPro"/>
</dbReference>
<dbReference type="SUPFAM" id="SSF47807">
    <property type="entry name" value="5' to 3' exonuclease, C-terminal subdomain"/>
    <property type="match status" value="1"/>
</dbReference>
<dbReference type="InterPro" id="IPR001044">
    <property type="entry name" value="XPG/Rad2_eukaryotes"/>
</dbReference>
<evidence type="ECO:0000256" key="10">
    <source>
        <dbReference type="ARBA" id="ARBA00023204"/>
    </source>
</evidence>
<evidence type="ECO:0000256" key="13">
    <source>
        <dbReference type="ARBA" id="ARBA00053135"/>
    </source>
</evidence>
<evidence type="ECO:0000256" key="1">
    <source>
        <dbReference type="ARBA" id="ARBA00001946"/>
    </source>
</evidence>
<evidence type="ECO:0000256" key="14">
    <source>
        <dbReference type="SAM" id="MobiDB-lite"/>
    </source>
</evidence>
<sequence>MGVQGLWTILAPCARPIKLETLAHKRLAVDASIWIYQFLKAVRDKEGNALRNSHVVGFFRRICKLLFFGIKPVFVFDGGAPVLKRQTVAGRRTRREGRKDDALRTAGRLLAMQMKRRAEEEAENRRREREQRKKDEAEGWEAAPDRASRRNEPEEEPMPENPVYVEELTMTQRERRQHRTFRKQDPYHLPDLDMSIESMGAPNDPRIMSPEELAAYAAQFREHGDGDSNMSLYDFSKIDFASAFFISLPISDQYAILSAARLRSRLRMGLSKEQLAKMFPNRLDFSKFQIERVRERNELTQRLMNLNGMNVGGESFEAIYGAGRIAGEKGREYVLVKNDGVEGGWVLGVVGRKEGAVAPSRYHGEKHVDKVAPGENRSNPIVLDSSQTQRPVIIGNDDYDDDEDEFEDIPIEGLNRLPKLSHTSMDKELEDLERQQLRQAIHNSKRDQAGYHPRMTGEFKDDDDSLFITAHEDEFMEDLEMDGLFSPKADFGWGRVDPVPEIDNEMHDYDDELHRALAMSLVENERGKEEHVHCVKQTKGKEKAVTFQVSDDESGDEMNLEIAMKTSKISSKPARLGTSSNTQSGSMLATPFGGLLPFESLAIDFGGSLLDKKKKDAAKPILDIDVSVAKSVDECGFGKGSVGGEVALEKQEDKPLPLPPWFAKATDTGKVEQEKSREDVEAREIDARIRFEEEGPYRDVVLSDGEEADSEIEMIDTLLHFEKIDGELVSKLEAAGDKPLESPLLQPGIQQEIQATDNSSTCDEGIEKTTAKPPIPPPVPPVWCVPESSDLVDYAALEATEGEVAEAAEALDHFSDEEDEELMHQLHEEAEEHARFASFLTKDNIPIASKPSKTTPTAEDYEHELRALRNQRKKDRRDADEVTHTMILECQQLLTLFGLPYITAPMEAEAQCAELIRLGLVDGIVTDDSDCFLFGGARVYKNMFNQAKYVECYLLGDLEKEFGLDRKKLISLAHLLGSDYTDGLPGVGPVTALELLTEFSIEGMNKEEPVAPLRRFREWWEQVQHLAGVAYNDSPDSKFKKKFRKSHATKLYLPMNFPAADVDEAYLKPEVDSDPSTFQWGVPDLDGLRQFLMSTIGWSQEQCDEILVPVVKDMNKRLAEGTQSNITRYFEGSVGAGAFAPKKKEARKSKRMDQAMQKLHHIVSKGNGGSSGPGANGDDDSVAPTPISMKDAASGTSTPKNAPVSRRKNKTGIRKPANGGKRQTKAVSVSSSGSDSNSGPEQVVGSAEVRDGSDAEPVNTGKKRKMAPSAGTRGRRKGGRGAAGGARGHGRRSAD</sequence>
<evidence type="ECO:0000259" key="16">
    <source>
        <dbReference type="SMART" id="SM00485"/>
    </source>
</evidence>
<dbReference type="SMART" id="SM00484">
    <property type="entry name" value="XPGI"/>
    <property type="match status" value="1"/>
</dbReference>
<dbReference type="Gene3D" id="3.40.50.1010">
    <property type="entry name" value="5'-nuclease"/>
    <property type="match status" value="2"/>
</dbReference>
<feature type="region of interest" description="Disordered" evidence="14">
    <location>
        <begin position="362"/>
        <end position="382"/>
    </location>
</feature>
<dbReference type="FunFam" id="3.40.50.1010:FF:000025">
    <property type="entry name" value="DNA repair protein RAD2"/>
    <property type="match status" value="1"/>
</dbReference>
<comment type="function">
    <text evidence="13">Single-stranded DNA endonuclease involved in excision repair of DNA damaged with UV light, bulky adducts, or cross-linking agents. Essential for the incision step of excision-repair.</text>
</comment>
<dbReference type="SUPFAM" id="SSF88723">
    <property type="entry name" value="PIN domain-like"/>
    <property type="match status" value="1"/>
</dbReference>
<dbReference type="SMART" id="SM00279">
    <property type="entry name" value="HhH2"/>
    <property type="match status" value="1"/>
</dbReference>
<dbReference type="OrthoDB" id="31113at2759"/>
<organism evidence="17 18">
    <name type="scientific">Terfezia boudieri ATCC MYA-4762</name>
    <dbReference type="NCBI Taxonomy" id="1051890"/>
    <lineage>
        <taxon>Eukaryota</taxon>
        <taxon>Fungi</taxon>
        <taxon>Dikarya</taxon>
        <taxon>Ascomycota</taxon>
        <taxon>Pezizomycotina</taxon>
        <taxon>Pezizomycetes</taxon>
        <taxon>Pezizales</taxon>
        <taxon>Pezizaceae</taxon>
        <taxon>Terfezia</taxon>
    </lineage>
</organism>
<dbReference type="CDD" id="cd09868">
    <property type="entry name" value="PIN_XPG_RAD2"/>
    <property type="match status" value="2"/>
</dbReference>
<comment type="subcellular location">
    <subcellularLocation>
        <location evidence="2">Nucleus</location>
    </subcellularLocation>
</comment>
<dbReference type="FunCoup" id="A0A3N4LNH6">
    <property type="interactions" value="518"/>
</dbReference>
<feature type="compositionally biased region" description="Basic and acidic residues" evidence="14">
    <location>
        <begin position="116"/>
        <end position="152"/>
    </location>
</feature>
<evidence type="ECO:0000256" key="11">
    <source>
        <dbReference type="ARBA" id="ARBA00023242"/>
    </source>
</evidence>
<evidence type="ECO:0000313" key="17">
    <source>
        <dbReference type="EMBL" id="RPB23079.1"/>
    </source>
</evidence>
<evidence type="ECO:0000313" key="18">
    <source>
        <dbReference type="Proteomes" id="UP000267821"/>
    </source>
</evidence>
<dbReference type="InterPro" id="IPR006084">
    <property type="entry name" value="XPG/Rad2"/>
</dbReference>
<feature type="compositionally biased region" description="Gly residues" evidence="14">
    <location>
        <begin position="1166"/>
        <end position="1175"/>
    </location>
</feature>
<proteinExistence type="inferred from homology"/>
<keyword evidence="10" id="KW-0234">DNA repair</keyword>
<evidence type="ECO:0000256" key="9">
    <source>
        <dbReference type="ARBA" id="ARBA00022842"/>
    </source>
</evidence>
<evidence type="ECO:0000259" key="15">
    <source>
        <dbReference type="SMART" id="SM00484"/>
    </source>
</evidence>
<comment type="cofactor">
    <cofactor evidence="1">
        <name>Mg(2+)</name>
        <dbReference type="ChEBI" id="CHEBI:18420"/>
    </cofactor>
</comment>
<dbReference type="EMBL" id="ML121548">
    <property type="protein sequence ID" value="RPB23079.1"/>
    <property type="molecule type" value="Genomic_DNA"/>
</dbReference>
<evidence type="ECO:0000256" key="6">
    <source>
        <dbReference type="ARBA" id="ARBA00022759"/>
    </source>
</evidence>
<evidence type="ECO:0000256" key="8">
    <source>
        <dbReference type="ARBA" id="ARBA00022801"/>
    </source>
</evidence>
<dbReference type="Gene3D" id="1.10.150.20">
    <property type="entry name" value="5' to 3' exonuclease, C-terminal subdomain"/>
    <property type="match status" value="1"/>
</dbReference>
<keyword evidence="8" id="KW-0378">Hydrolase</keyword>
<evidence type="ECO:0000256" key="4">
    <source>
        <dbReference type="ARBA" id="ARBA00022722"/>
    </source>
</evidence>
<dbReference type="Pfam" id="PF00752">
    <property type="entry name" value="XPG_N"/>
    <property type="match status" value="1"/>
</dbReference>
<dbReference type="InterPro" id="IPR006086">
    <property type="entry name" value="XPG-I_dom"/>
</dbReference>
<feature type="domain" description="XPG N-terminal" evidence="16">
    <location>
        <begin position="1"/>
        <end position="98"/>
    </location>
</feature>
<dbReference type="PROSITE" id="PS00841">
    <property type="entry name" value="XPG_1"/>
    <property type="match status" value="1"/>
</dbReference>
<dbReference type="SMART" id="SM00485">
    <property type="entry name" value="XPGN"/>
    <property type="match status" value="1"/>
</dbReference>
<protein>
    <submittedName>
        <fullName evidence="17">PIN domain-like protein</fullName>
    </submittedName>
</protein>
<keyword evidence="4" id="KW-0540">Nuclease</keyword>
<dbReference type="STRING" id="1051890.A0A3N4LNH6"/>
<keyword evidence="9" id="KW-0460">Magnesium</keyword>
<evidence type="ECO:0000256" key="5">
    <source>
        <dbReference type="ARBA" id="ARBA00022723"/>
    </source>
</evidence>
<gene>
    <name evidence="17" type="ORF">L211DRAFT_868893</name>
</gene>
<feature type="compositionally biased region" description="Basic and acidic residues" evidence="14">
    <location>
        <begin position="362"/>
        <end position="372"/>
    </location>
</feature>
<dbReference type="InterPro" id="IPR006085">
    <property type="entry name" value="XPG_DNA_repair_N"/>
</dbReference>
<dbReference type="InterPro" id="IPR019974">
    <property type="entry name" value="XPG_CS"/>
</dbReference>
<evidence type="ECO:0000256" key="7">
    <source>
        <dbReference type="ARBA" id="ARBA00022763"/>
    </source>
</evidence>
<dbReference type="PRINTS" id="PR00066">
    <property type="entry name" value="XRODRMPGMNTG"/>
</dbReference>
<dbReference type="CDD" id="cd09904">
    <property type="entry name" value="H3TH_XPG"/>
    <property type="match status" value="1"/>
</dbReference>
<feature type="region of interest" description="Disordered" evidence="14">
    <location>
        <begin position="761"/>
        <end position="780"/>
    </location>
</feature>
<dbReference type="InterPro" id="IPR008918">
    <property type="entry name" value="HhH2"/>
</dbReference>
<keyword evidence="7" id="KW-0227">DNA damage</keyword>
<dbReference type="PROSITE" id="PS00842">
    <property type="entry name" value="XPG_2"/>
    <property type="match status" value="1"/>
</dbReference>
<dbReference type="GO" id="GO:0048256">
    <property type="term" value="F:flap endonuclease activity"/>
    <property type="evidence" value="ECO:0007669"/>
    <property type="project" value="UniProtKB-ARBA"/>
</dbReference>